<dbReference type="AlphaFoldDB" id="A0A7K0CI07"/>
<evidence type="ECO:0000256" key="4">
    <source>
        <dbReference type="ARBA" id="ARBA00022989"/>
    </source>
</evidence>
<reference evidence="7 8" key="1">
    <citation type="submission" date="2019-10" db="EMBL/GenBank/DDBJ databases">
        <title>Streptomyces smaragdinus sp. nov. and Streptomyces fabii sp. nov., isolated from the gut of fungus growing-termite Macrotermes natalensis.</title>
        <authorList>
            <person name="Schwitalla J."/>
            <person name="Benndorf R."/>
            <person name="Martin K."/>
            <person name="De Beer W."/>
            <person name="Kaster A.-K."/>
            <person name="Vollmers J."/>
            <person name="Poulsen M."/>
            <person name="Beemelmanns C."/>
        </authorList>
    </citation>
    <scope>NUCLEOTIDE SEQUENCE [LARGE SCALE GENOMIC DNA]</scope>
    <source>
        <strain evidence="7 8">RB5</strain>
    </source>
</reference>
<accession>A0A7K0CI07</accession>
<keyword evidence="4 6" id="KW-1133">Transmembrane helix</keyword>
<evidence type="ECO:0000256" key="3">
    <source>
        <dbReference type="ARBA" id="ARBA00022692"/>
    </source>
</evidence>
<dbReference type="PANTHER" id="PTHR23513:SF11">
    <property type="entry name" value="STAPHYLOFERRIN A TRANSPORTER"/>
    <property type="match status" value="1"/>
</dbReference>
<gene>
    <name evidence="7" type="primary">entS_4</name>
    <name evidence="7" type="ORF">SRB5_30920</name>
</gene>
<dbReference type="Pfam" id="PF07690">
    <property type="entry name" value="MFS_1"/>
    <property type="match status" value="1"/>
</dbReference>
<evidence type="ECO:0000256" key="5">
    <source>
        <dbReference type="ARBA" id="ARBA00023136"/>
    </source>
</evidence>
<evidence type="ECO:0000313" key="7">
    <source>
        <dbReference type="EMBL" id="MQY12953.1"/>
    </source>
</evidence>
<feature type="transmembrane region" description="Helical" evidence="6">
    <location>
        <begin position="303"/>
        <end position="325"/>
    </location>
</feature>
<dbReference type="CDD" id="cd06173">
    <property type="entry name" value="MFS_MefA_like"/>
    <property type="match status" value="1"/>
</dbReference>
<feature type="transmembrane region" description="Helical" evidence="6">
    <location>
        <begin position="250"/>
        <end position="272"/>
    </location>
</feature>
<dbReference type="GO" id="GO:0005886">
    <property type="term" value="C:plasma membrane"/>
    <property type="evidence" value="ECO:0007669"/>
    <property type="project" value="UniProtKB-SubCell"/>
</dbReference>
<comment type="caution">
    <text evidence="7">The sequence shown here is derived from an EMBL/GenBank/DDBJ whole genome shotgun (WGS) entry which is preliminary data.</text>
</comment>
<evidence type="ECO:0000256" key="2">
    <source>
        <dbReference type="ARBA" id="ARBA00022475"/>
    </source>
</evidence>
<dbReference type="InterPro" id="IPR011701">
    <property type="entry name" value="MFS"/>
</dbReference>
<evidence type="ECO:0000256" key="6">
    <source>
        <dbReference type="SAM" id="Phobius"/>
    </source>
</evidence>
<dbReference type="SUPFAM" id="SSF103473">
    <property type="entry name" value="MFS general substrate transporter"/>
    <property type="match status" value="1"/>
</dbReference>
<dbReference type="PANTHER" id="PTHR23513">
    <property type="entry name" value="INTEGRAL MEMBRANE EFFLUX PROTEIN-RELATED"/>
    <property type="match status" value="1"/>
</dbReference>
<organism evidence="7 8">
    <name type="scientific">Streptomyces smaragdinus</name>
    <dbReference type="NCBI Taxonomy" id="2585196"/>
    <lineage>
        <taxon>Bacteria</taxon>
        <taxon>Bacillati</taxon>
        <taxon>Actinomycetota</taxon>
        <taxon>Actinomycetes</taxon>
        <taxon>Kitasatosporales</taxon>
        <taxon>Streptomycetaceae</taxon>
        <taxon>Streptomyces</taxon>
    </lineage>
</organism>
<evidence type="ECO:0000313" key="8">
    <source>
        <dbReference type="Proteomes" id="UP000466345"/>
    </source>
</evidence>
<dbReference type="EMBL" id="WEGJ01000009">
    <property type="protein sequence ID" value="MQY12953.1"/>
    <property type="molecule type" value="Genomic_DNA"/>
</dbReference>
<feature type="transmembrane region" description="Helical" evidence="6">
    <location>
        <begin position="371"/>
        <end position="388"/>
    </location>
</feature>
<dbReference type="GO" id="GO:0022857">
    <property type="term" value="F:transmembrane transporter activity"/>
    <property type="evidence" value="ECO:0007669"/>
    <property type="project" value="InterPro"/>
</dbReference>
<keyword evidence="2" id="KW-1003">Cell membrane</keyword>
<dbReference type="Gene3D" id="1.20.1250.20">
    <property type="entry name" value="MFS general substrate transporter like domains"/>
    <property type="match status" value="1"/>
</dbReference>
<comment type="subcellular location">
    <subcellularLocation>
        <location evidence="1">Cell membrane</location>
        <topology evidence="1">Multi-pass membrane protein</topology>
    </subcellularLocation>
</comment>
<keyword evidence="5 6" id="KW-0472">Membrane</keyword>
<dbReference type="InterPro" id="IPR036259">
    <property type="entry name" value="MFS_trans_sf"/>
</dbReference>
<dbReference type="PRINTS" id="PR01988">
    <property type="entry name" value="EXPORTERBACE"/>
</dbReference>
<feature type="transmembrane region" description="Helical" evidence="6">
    <location>
        <begin position="216"/>
        <end position="238"/>
    </location>
</feature>
<proteinExistence type="predicted"/>
<sequence>MPSLLRERPFLLLASARTISVLGNSFARVALAFAVLGLPGATPAELSLVLACQALPVVLFVLVGGVIADRMSRSRVMVLAELGGGVAYAALAAMVLSGHAPLWALCVLAAFAGSASTLFHPASEGVVPLIVDERRLQRANGLLRMGMNSATVLGLALSGITVAFLGAGWALAVNAASYLVSAALIAGLRLAEPPRGTTSPLQDLARGWREFAARQWLWAVVVQFTFVVAAINAMAGVLGPLLAEDELGGARAWSALVTAQAVGMVAGAGLAARLRVGRPVLVAVLATFVFAAPMLLLGLRAPLWATAAAMFCSGIAHDVFGVLWATTMQREIPQDVLSRVASYDLLGSVACAPLGLFVAGPIAAVTGPAPALAGCAALVVLAGAGALLSPQVRRLRAVPQPA</sequence>
<protein>
    <submittedName>
        <fullName evidence="7">Enterobactin exporter EntS</fullName>
    </submittedName>
</protein>
<feature type="transmembrane region" description="Helical" evidence="6">
    <location>
        <begin position="48"/>
        <end position="69"/>
    </location>
</feature>
<dbReference type="RefSeq" id="WP_323377957.1">
    <property type="nucleotide sequence ID" value="NZ_WEGJ01000009.1"/>
</dbReference>
<feature type="transmembrane region" description="Helical" evidence="6">
    <location>
        <begin position="142"/>
        <end position="165"/>
    </location>
</feature>
<dbReference type="InterPro" id="IPR022324">
    <property type="entry name" value="Bacilysin_exporter_BacE_put"/>
</dbReference>
<dbReference type="Proteomes" id="UP000466345">
    <property type="component" value="Unassembled WGS sequence"/>
</dbReference>
<feature type="transmembrane region" description="Helical" evidence="6">
    <location>
        <begin position="345"/>
        <end position="365"/>
    </location>
</feature>
<evidence type="ECO:0000256" key="1">
    <source>
        <dbReference type="ARBA" id="ARBA00004651"/>
    </source>
</evidence>
<name>A0A7K0CI07_9ACTN</name>
<keyword evidence="8" id="KW-1185">Reference proteome</keyword>
<keyword evidence="3 6" id="KW-0812">Transmembrane</keyword>
<feature type="transmembrane region" description="Helical" evidence="6">
    <location>
        <begin position="279"/>
        <end position="297"/>
    </location>
</feature>